<keyword evidence="1" id="KW-1133">Transmembrane helix</keyword>
<protein>
    <submittedName>
        <fullName evidence="2">Uncharacterized protein</fullName>
    </submittedName>
</protein>
<dbReference type="Proteomes" id="UP000034881">
    <property type="component" value="Unassembled WGS sequence"/>
</dbReference>
<dbReference type="EMBL" id="LBYB01000001">
    <property type="protein sequence ID" value="KKR42746.1"/>
    <property type="molecule type" value="Genomic_DNA"/>
</dbReference>
<dbReference type="PATRIC" id="fig|1618431.3.peg.200"/>
<keyword evidence="1" id="KW-0472">Membrane</keyword>
<reference evidence="2 3" key="1">
    <citation type="journal article" date="2015" name="Nature">
        <title>rRNA introns, odd ribosomes, and small enigmatic genomes across a large radiation of phyla.</title>
        <authorList>
            <person name="Brown C.T."/>
            <person name="Hug L.A."/>
            <person name="Thomas B.C."/>
            <person name="Sharon I."/>
            <person name="Castelle C.J."/>
            <person name="Singh A."/>
            <person name="Wilkins M.J."/>
            <person name="Williams K.H."/>
            <person name="Banfield J.F."/>
        </authorList>
    </citation>
    <scope>NUCLEOTIDE SEQUENCE [LARGE SCALE GENOMIC DNA]</scope>
</reference>
<evidence type="ECO:0000313" key="2">
    <source>
        <dbReference type="EMBL" id="KKR42746.1"/>
    </source>
</evidence>
<evidence type="ECO:0000256" key="1">
    <source>
        <dbReference type="SAM" id="Phobius"/>
    </source>
</evidence>
<feature type="transmembrane region" description="Helical" evidence="1">
    <location>
        <begin position="6"/>
        <end position="26"/>
    </location>
</feature>
<comment type="caution">
    <text evidence="2">The sequence shown here is derived from an EMBL/GenBank/DDBJ whole genome shotgun (WGS) entry which is preliminary data.</text>
</comment>
<gene>
    <name evidence="2" type="ORF">UT77_C0001G0197</name>
</gene>
<keyword evidence="1" id="KW-0812">Transmembrane</keyword>
<dbReference type="AlphaFoldDB" id="A0A0G0QZ89"/>
<organism evidence="2 3">
    <name type="scientific">Candidatus Daviesbacteria bacterium GW2011_GWC2_40_12</name>
    <dbReference type="NCBI Taxonomy" id="1618431"/>
    <lineage>
        <taxon>Bacteria</taxon>
        <taxon>Candidatus Daviesiibacteriota</taxon>
    </lineage>
</organism>
<evidence type="ECO:0000313" key="3">
    <source>
        <dbReference type="Proteomes" id="UP000034881"/>
    </source>
</evidence>
<accession>A0A0G0QZ89</accession>
<proteinExistence type="predicted"/>
<sequence>MNKNNLWSIAGGLILVLGLIFGIYLTRQEAIRIPQKNLATPTNIPVVTSTQNFLEPAKTIKGWKTFYGSHFSLQYPPDWVLKNYLDGQIYLTNAEFKETGNYVCSPSESRATLESRITPTERGLGLYKVVTESEFYNVNSEFWNVGTGGGGTSDITMKILPLGNKKAVLRNVLWTSGYECWTKPRMDYMSLLYLGGNDETEQLILRGYYYPDEGFKQIIDTILSTINFNFDVKAVSPSSLLIQNQCTKYSTYGYPRALYKCGNYYSLYPSRTGTDDPVVLLDSNGDPVAECNRKKTFFQIQNPLCDIKCDENTNLCDGIGIDCPRTGDYKGDLCTLENHFRMDCLTDTHCSSKYFCNYIKDYYLRSLCR</sequence>
<name>A0A0G0QZ89_9BACT</name>